<feature type="compositionally biased region" description="Basic and acidic residues" evidence="2">
    <location>
        <begin position="219"/>
        <end position="236"/>
    </location>
</feature>
<feature type="region of interest" description="Disordered" evidence="2">
    <location>
        <begin position="28"/>
        <end position="88"/>
    </location>
</feature>
<evidence type="ECO:0000259" key="3">
    <source>
        <dbReference type="Pfam" id="PF00632"/>
    </source>
</evidence>
<evidence type="ECO:0000256" key="2">
    <source>
        <dbReference type="SAM" id="MobiDB-lite"/>
    </source>
</evidence>
<dbReference type="GO" id="GO:0004842">
    <property type="term" value="F:ubiquitin-protein transferase activity"/>
    <property type="evidence" value="ECO:0007669"/>
    <property type="project" value="InterPro"/>
</dbReference>
<evidence type="ECO:0000256" key="1">
    <source>
        <dbReference type="ARBA" id="ARBA00022786"/>
    </source>
</evidence>
<keyword evidence="1" id="KW-0833">Ubl conjugation pathway</keyword>
<reference evidence="4" key="1">
    <citation type="submission" date="2019-08" db="EMBL/GenBank/DDBJ databases">
        <title>The improved chromosome-level genome for the pearl oyster Pinctada fucata martensii using PacBio sequencing and Hi-C.</title>
        <authorList>
            <person name="Zheng Z."/>
        </authorList>
    </citation>
    <scope>NUCLEOTIDE SEQUENCE</scope>
    <source>
        <strain evidence="4">ZZ-2019</strain>
        <tissue evidence="4">Adductor muscle</tissue>
    </source>
</reference>
<protein>
    <recommendedName>
        <fullName evidence="3">HECT domain-containing protein</fullName>
    </recommendedName>
</protein>
<organism evidence="4 5">
    <name type="scientific">Pinctada imbricata</name>
    <name type="common">Atlantic pearl-oyster</name>
    <name type="synonym">Pinctada martensii</name>
    <dbReference type="NCBI Taxonomy" id="66713"/>
    <lineage>
        <taxon>Eukaryota</taxon>
        <taxon>Metazoa</taxon>
        <taxon>Spiralia</taxon>
        <taxon>Lophotrochozoa</taxon>
        <taxon>Mollusca</taxon>
        <taxon>Bivalvia</taxon>
        <taxon>Autobranchia</taxon>
        <taxon>Pteriomorphia</taxon>
        <taxon>Pterioida</taxon>
        <taxon>Pterioidea</taxon>
        <taxon>Pteriidae</taxon>
        <taxon>Pinctada</taxon>
    </lineage>
</organism>
<dbReference type="InterPro" id="IPR000569">
    <property type="entry name" value="HECT_dom"/>
</dbReference>
<keyword evidence="5" id="KW-1185">Reference proteome</keyword>
<dbReference type="AlphaFoldDB" id="A0AA88YEA3"/>
<dbReference type="SUPFAM" id="SSF56204">
    <property type="entry name" value="Hect, E3 ligase catalytic domain"/>
    <property type="match status" value="1"/>
</dbReference>
<dbReference type="Gene3D" id="3.30.2410.10">
    <property type="entry name" value="Hect, E3 ligase catalytic domain"/>
    <property type="match status" value="1"/>
</dbReference>
<dbReference type="Proteomes" id="UP001186944">
    <property type="component" value="Unassembled WGS sequence"/>
</dbReference>
<gene>
    <name evidence="4" type="ORF">FSP39_013093</name>
</gene>
<accession>A0AA88YEA3</accession>
<evidence type="ECO:0000313" key="4">
    <source>
        <dbReference type="EMBL" id="KAK3097777.1"/>
    </source>
</evidence>
<dbReference type="Gene3D" id="3.90.1750.10">
    <property type="entry name" value="Hect, E3 ligase catalytic domains"/>
    <property type="match status" value="1"/>
</dbReference>
<dbReference type="Pfam" id="PF00632">
    <property type="entry name" value="HECT"/>
    <property type="match status" value="1"/>
</dbReference>
<feature type="domain" description="HECT" evidence="3">
    <location>
        <begin position="371"/>
        <end position="633"/>
    </location>
</feature>
<dbReference type="EMBL" id="VSWD01000007">
    <property type="protein sequence ID" value="KAK3097777.1"/>
    <property type="molecule type" value="Genomic_DNA"/>
</dbReference>
<proteinExistence type="predicted"/>
<evidence type="ECO:0000313" key="5">
    <source>
        <dbReference type="Proteomes" id="UP001186944"/>
    </source>
</evidence>
<dbReference type="InterPro" id="IPR035983">
    <property type="entry name" value="Hect_E3_ubiquitin_ligase"/>
</dbReference>
<name>A0AA88YEA3_PINIB</name>
<comment type="caution">
    <text evidence="4">The sequence shown here is derived from an EMBL/GenBank/DDBJ whole genome shotgun (WGS) entry which is preliminary data.</text>
</comment>
<sequence>MNDRELSKFIPLYGDRIALRSFLQKEEANKRRRSKVTLVTSLRQKLKEMRRSKTKNTEGSITDGSDDHEEHDDRNPFKGNQNATKNTRKVKLGIKVNVDNCFVSVRTKKGGGPRDIQTPKTAKKKDLIEQGKMVYFGSTGHSKLGDVKDYDFDMQNYEEEIFDDKKTVGELYEETGFSKLTFYLLLTPSAESLPEITLCKRKRPNDTDSQDLSFPSDGQDSHVLDSLSEQKKENETGNKPGPSSDKDFDGFDLLSEAMATADLPCVGLNSEEQANDAYFPLDFLDFPMADRIAGNIENNHRNEDHAFDESENAPVGEKTVRIHRVNLLNEMIVIFKEPSIVSETIKFQFINESGSDLNGVSRDVYSSFWIEFFRRASEGEETRVPAINSHWQSEEWKAIGRILAKGFLDHKIFPIQLSPVTATVLAFGEDAVNPESLFQSFLLYLSKTDRDLLEGALKQKLTEEENDELLELLDRFGCTVLPNKDNIKSLIDQIAHKELIQKAKYCTDNMALACREELLTRISSVDNLMTIYKDLEPTPRKVIKLLDASPKSSSETSALRFLQQYIRGQNSIMLRKLLRFLTGSEILTVSKIEVIFTQLEGFSRRPVAHTCGPVLELPSTYSSYPELRNEFENILSDDSCFVMNIV</sequence>
<feature type="region of interest" description="Disordered" evidence="2">
    <location>
        <begin position="197"/>
        <end position="250"/>
    </location>
</feature>